<protein>
    <submittedName>
        <fullName evidence="4">GNAT family N-acetyltransferase</fullName>
    </submittedName>
</protein>
<dbReference type="CDD" id="cd04301">
    <property type="entry name" value="NAT_SF"/>
    <property type="match status" value="1"/>
</dbReference>
<evidence type="ECO:0000259" key="3">
    <source>
        <dbReference type="PROSITE" id="PS51186"/>
    </source>
</evidence>
<dbReference type="RefSeq" id="WP_344312554.1">
    <property type="nucleotide sequence ID" value="NZ_BAAANY010000019.1"/>
</dbReference>
<feature type="domain" description="N-acetyltransferase" evidence="3">
    <location>
        <begin position="1"/>
        <end position="130"/>
    </location>
</feature>
<proteinExistence type="predicted"/>
<dbReference type="PANTHER" id="PTHR43877">
    <property type="entry name" value="AMINOALKYLPHOSPHONATE N-ACETYLTRANSFERASE-RELATED-RELATED"/>
    <property type="match status" value="1"/>
</dbReference>
<comment type="caution">
    <text evidence="4">The sequence shown here is derived from an EMBL/GenBank/DDBJ whole genome shotgun (WGS) entry which is preliminary data.</text>
</comment>
<dbReference type="PANTHER" id="PTHR43877:SF1">
    <property type="entry name" value="ACETYLTRANSFERASE"/>
    <property type="match status" value="1"/>
</dbReference>
<dbReference type="Gene3D" id="3.40.630.30">
    <property type="match status" value="1"/>
</dbReference>
<keyword evidence="2" id="KW-0012">Acyltransferase</keyword>
<dbReference type="InterPro" id="IPR050832">
    <property type="entry name" value="Bact_Acetyltransf"/>
</dbReference>
<organism evidence="4 5">
    <name type="scientific">Fodinicola feengrottensis</name>
    <dbReference type="NCBI Taxonomy" id="435914"/>
    <lineage>
        <taxon>Bacteria</taxon>
        <taxon>Bacillati</taxon>
        <taxon>Actinomycetota</taxon>
        <taxon>Actinomycetes</taxon>
        <taxon>Mycobacteriales</taxon>
        <taxon>Fodinicola</taxon>
    </lineage>
</organism>
<dbReference type="PROSITE" id="PS51186">
    <property type="entry name" value="GNAT"/>
    <property type="match status" value="1"/>
</dbReference>
<dbReference type="InterPro" id="IPR016181">
    <property type="entry name" value="Acyl_CoA_acyltransferase"/>
</dbReference>
<accession>A0ABN2HQP4</accession>
<dbReference type="Pfam" id="PF00583">
    <property type="entry name" value="Acetyltransf_1"/>
    <property type="match status" value="1"/>
</dbReference>
<name>A0ABN2HQP4_9ACTN</name>
<keyword evidence="1" id="KW-0808">Transferase</keyword>
<keyword evidence="5" id="KW-1185">Reference proteome</keyword>
<reference evidence="4 5" key="1">
    <citation type="journal article" date="2019" name="Int. J. Syst. Evol. Microbiol.">
        <title>The Global Catalogue of Microorganisms (GCM) 10K type strain sequencing project: providing services to taxonomists for standard genome sequencing and annotation.</title>
        <authorList>
            <consortium name="The Broad Institute Genomics Platform"/>
            <consortium name="The Broad Institute Genome Sequencing Center for Infectious Disease"/>
            <person name="Wu L."/>
            <person name="Ma J."/>
        </authorList>
    </citation>
    <scope>NUCLEOTIDE SEQUENCE [LARGE SCALE GENOMIC DNA]</scope>
    <source>
        <strain evidence="4 5">JCM 14718</strain>
    </source>
</reference>
<evidence type="ECO:0000313" key="5">
    <source>
        <dbReference type="Proteomes" id="UP001500618"/>
    </source>
</evidence>
<dbReference type="SUPFAM" id="SSF55729">
    <property type="entry name" value="Acyl-CoA N-acyltransferases (Nat)"/>
    <property type="match status" value="2"/>
</dbReference>
<evidence type="ECO:0000256" key="1">
    <source>
        <dbReference type="ARBA" id="ARBA00022679"/>
    </source>
</evidence>
<dbReference type="Proteomes" id="UP001500618">
    <property type="component" value="Unassembled WGS sequence"/>
</dbReference>
<gene>
    <name evidence="4" type="ORF">GCM10009765_46590</name>
</gene>
<dbReference type="EMBL" id="BAAANY010000019">
    <property type="protein sequence ID" value="GAA1691886.1"/>
    <property type="molecule type" value="Genomic_DNA"/>
</dbReference>
<sequence length="289" mass="30836">MSFRITTWTEHDHGPTNYRLAMLATDADGICAGTAFLRIYTAPDRGHLVLLEGAVHPAARRTGVGTQLLETALGHARTTGAKIVLSDVEADTSGATFLVNKGFRPVLTLVHTRLSLTEVDIAALVEKPHPGYRLVSWEGVAPDGLAESLAGAHNAMNDMPVGDSGRKAIRWDAERVRTVAKAVADRGSVLHTVTAIAGDGTVAGFTDVVVPADGTGDGHGSGTAVLATHRGHGLALWMKAESIRLVRARHPELSGLLTDTVDTNLPMRRTNEILGYLPTRTTVEYRLDF</sequence>
<evidence type="ECO:0000313" key="4">
    <source>
        <dbReference type="EMBL" id="GAA1691886.1"/>
    </source>
</evidence>
<dbReference type="InterPro" id="IPR000182">
    <property type="entry name" value="GNAT_dom"/>
</dbReference>
<evidence type="ECO:0000256" key="2">
    <source>
        <dbReference type="ARBA" id="ARBA00023315"/>
    </source>
</evidence>